<dbReference type="Pfam" id="PF00346">
    <property type="entry name" value="Complex1_49kDa"/>
    <property type="match status" value="1"/>
</dbReference>
<comment type="similarity">
    <text evidence="1 6">Belongs to the complex I 49 kDa subunit family.</text>
</comment>
<dbReference type="InterPro" id="IPR014029">
    <property type="entry name" value="NADH_UbQ_OxRdtase_49kDa_CS"/>
</dbReference>
<dbReference type="Gene3D" id="1.10.645.10">
    <property type="entry name" value="Cytochrome-c3 Hydrogenase, chain B"/>
    <property type="match status" value="1"/>
</dbReference>
<dbReference type="NCBIfam" id="TIGR01962">
    <property type="entry name" value="NuoD"/>
    <property type="match status" value="1"/>
</dbReference>
<dbReference type="RefSeq" id="YP_009733042.1">
    <property type="nucleotide sequence ID" value="NC_046060.1"/>
</dbReference>
<dbReference type="AlphaFoldDB" id="A0A6C0MBD3"/>
<evidence type="ECO:0000313" key="8">
    <source>
        <dbReference type="EMBL" id="QHU78338.1"/>
    </source>
</evidence>
<reference evidence="8" key="1">
    <citation type="submission" date="2020-01" db="EMBL/GenBank/DDBJ databases">
        <title>The complete mitocondrion genome of Heveochlorella roystonensis contains a large direct repeat.</title>
        <authorList>
            <person name="Zhang J."/>
        </authorList>
    </citation>
    <scope>NUCLEOTIDE SEQUENCE</scope>
</reference>
<evidence type="ECO:0000256" key="6">
    <source>
        <dbReference type="RuleBase" id="RU003685"/>
    </source>
</evidence>
<accession>A0A6C0MBD3</accession>
<dbReference type="GO" id="GO:0051287">
    <property type="term" value="F:NAD binding"/>
    <property type="evidence" value="ECO:0007669"/>
    <property type="project" value="InterPro"/>
</dbReference>
<dbReference type="SUPFAM" id="SSF56762">
    <property type="entry name" value="HydB/Nqo4-like"/>
    <property type="match status" value="1"/>
</dbReference>
<dbReference type="HAMAP" id="MF_01358">
    <property type="entry name" value="NDH1_NuoD"/>
    <property type="match status" value="1"/>
</dbReference>
<evidence type="ECO:0000256" key="4">
    <source>
        <dbReference type="ARBA" id="ARBA00023027"/>
    </source>
</evidence>
<dbReference type="GO" id="GO:0016651">
    <property type="term" value="F:oxidoreductase activity, acting on NAD(P)H"/>
    <property type="evidence" value="ECO:0007669"/>
    <property type="project" value="InterPro"/>
</dbReference>
<dbReference type="InterPro" id="IPR001135">
    <property type="entry name" value="NADH_Q_OxRdtase_suD"/>
</dbReference>
<keyword evidence="4 6" id="KW-0520">NAD</keyword>
<evidence type="ECO:0000256" key="3">
    <source>
        <dbReference type="ARBA" id="ARBA00022967"/>
    </source>
</evidence>
<evidence type="ECO:0000256" key="5">
    <source>
        <dbReference type="ARBA" id="ARBA00082664"/>
    </source>
</evidence>
<dbReference type="InterPro" id="IPR029014">
    <property type="entry name" value="NiFe-Hase_large"/>
</dbReference>
<gene>
    <name evidence="8" type="primary">nad7</name>
</gene>
<dbReference type="GO" id="GO:0048038">
    <property type="term" value="F:quinone binding"/>
    <property type="evidence" value="ECO:0007669"/>
    <property type="project" value="InterPro"/>
</dbReference>
<sequence>MAIEKAIIPRKVKNFTINFGPQHPAAHGVLRLVLEMNGEVVQRADPHIGLLHRGTEKLIEYKTYLQALPYFDRLDYVSMMCQEHAYSLAVEKLLRLSVPIRASYIRVMFAEITRILNHLLALTCHAMDVGALTPFLWGFEEREKLMEFYERVSGARMHAAFVRPGGVAQDLPLSLCQDIYRFCQQFASRIDEMEEMLTNNRIWKQRLVDVAVVTADEALDWGFSGVMLRGSGVKWDLRKQSPYDVYDKLSFQVPVGSHGDCYDRYLIRVEEMRQSLRLIMECLNKMPEGVIKSDDRKISSPSRAQIKQSMEALINHFKLYTEGFTVPAGETYTVVEAPKGEFGVYLVSNGTSKPYRCKIRAPGFAHLQGLDFMSKDHMLADVVTIIGTMDIVFGECDR</sequence>
<protein>
    <recommendedName>
        <fullName evidence="5">NADH dehydrogenase subunit 7</fullName>
    </recommendedName>
</protein>
<dbReference type="EMBL" id="MN934958">
    <property type="protein sequence ID" value="QHU78338.1"/>
    <property type="molecule type" value="Genomic_DNA"/>
</dbReference>
<keyword evidence="8" id="KW-0496">Mitochondrion</keyword>
<dbReference type="NCBIfam" id="NF004739">
    <property type="entry name" value="PRK06075.1"/>
    <property type="match status" value="1"/>
</dbReference>
<keyword evidence="2 6" id="KW-0813">Transport</keyword>
<name>A0A6C0MBD3_9CHLO</name>
<dbReference type="PANTHER" id="PTHR11993">
    <property type="entry name" value="NADH-UBIQUINONE OXIDOREDUCTASE 49 KDA SUBUNIT"/>
    <property type="match status" value="1"/>
</dbReference>
<evidence type="ECO:0000256" key="2">
    <source>
        <dbReference type="ARBA" id="ARBA00022448"/>
    </source>
</evidence>
<dbReference type="GO" id="GO:0005739">
    <property type="term" value="C:mitochondrion"/>
    <property type="evidence" value="ECO:0007669"/>
    <property type="project" value="GOC"/>
</dbReference>
<geneLocation type="mitochondrion" evidence="8"/>
<dbReference type="GeneID" id="44153569"/>
<proteinExistence type="inferred from homology"/>
<dbReference type="FunFam" id="1.10.645.10:FF:000005">
    <property type="entry name" value="NADH-quinone oxidoreductase subunit D"/>
    <property type="match status" value="1"/>
</dbReference>
<organism evidence="8">
    <name type="scientific">Jaagichlorella roystonensis</name>
    <dbReference type="NCBI Taxonomy" id="1052852"/>
    <lineage>
        <taxon>Eukaryota</taxon>
        <taxon>Viridiplantae</taxon>
        <taxon>Chlorophyta</taxon>
        <taxon>core chlorophytes</taxon>
        <taxon>Trebouxiophyceae</taxon>
        <taxon>Watanabeales</taxon>
        <taxon>Watanabeaceae</taxon>
        <taxon>Jaagichlorella</taxon>
    </lineage>
</organism>
<dbReference type="PROSITE" id="PS00535">
    <property type="entry name" value="COMPLEX1_49K"/>
    <property type="match status" value="1"/>
</dbReference>
<feature type="domain" description="NADH-quinone oxidoreductase subunit D" evidence="7">
    <location>
        <begin position="128"/>
        <end position="398"/>
    </location>
</feature>
<dbReference type="InterPro" id="IPR022885">
    <property type="entry name" value="NDH1_su_D/H"/>
</dbReference>
<evidence type="ECO:0000259" key="7">
    <source>
        <dbReference type="Pfam" id="PF00346"/>
    </source>
</evidence>
<dbReference type="PANTHER" id="PTHR11993:SF10">
    <property type="entry name" value="NADH DEHYDROGENASE [UBIQUINONE] IRON-SULFUR PROTEIN 2, MITOCHONDRIAL"/>
    <property type="match status" value="1"/>
</dbReference>
<keyword evidence="3 6" id="KW-1278">Translocase</keyword>
<dbReference type="GO" id="GO:0006120">
    <property type="term" value="P:mitochondrial electron transport, NADH to ubiquinone"/>
    <property type="evidence" value="ECO:0007669"/>
    <property type="project" value="TreeGrafter"/>
</dbReference>
<evidence type="ECO:0000256" key="1">
    <source>
        <dbReference type="ARBA" id="ARBA00005769"/>
    </source>
</evidence>